<dbReference type="InterPro" id="IPR011990">
    <property type="entry name" value="TPR-like_helical_dom_sf"/>
</dbReference>
<dbReference type="EMBL" id="MU092143">
    <property type="protein sequence ID" value="KAF7846678.1"/>
    <property type="molecule type" value="Genomic_DNA"/>
</dbReference>
<reference evidence="2" key="1">
    <citation type="submission" date="2020-05" db="EMBL/GenBank/DDBJ databases">
        <title>WGS assembly of Corymbia citriodora subspecies variegata.</title>
        <authorList>
            <person name="Barry K."/>
            <person name="Hundley H."/>
            <person name="Shu S."/>
            <person name="Jenkins J."/>
            <person name="Grimwood J."/>
            <person name="Baten A."/>
        </authorList>
    </citation>
    <scope>NUCLEOTIDE SEQUENCE</scope>
    <source>
        <strain evidence="2">CV2-018</strain>
    </source>
</reference>
<dbReference type="OrthoDB" id="1919713at2759"/>
<proteinExistence type="predicted"/>
<name>A0A8T0CGH7_CORYI</name>
<dbReference type="Proteomes" id="UP000806378">
    <property type="component" value="Unassembled WGS sequence"/>
</dbReference>
<feature type="domain" description="TmcB/TmcC TPR repeats" evidence="1">
    <location>
        <begin position="18"/>
        <end position="63"/>
    </location>
</feature>
<gene>
    <name evidence="2" type="ORF">BT93_L3919</name>
</gene>
<organism evidence="2 3">
    <name type="scientific">Corymbia citriodora subsp. variegata</name>
    <dbReference type="NCBI Taxonomy" id="360336"/>
    <lineage>
        <taxon>Eukaryota</taxon>
        <taxon>Viridiplantae</taxon>
        <taxon>Streptophyta</taxon>
        <taxon>Embryophyta</taxon>
        <taxon>Tracheophyta</taxon>
        <taxon>Spermatophyta</taxon>
        <taxon>Magnoliopsida</taxon>
        <taxon>eudicotyledons</taxon>
        <taxon>Gunneridae</taxon>
        <taxon>Pentapetalae</taxon>
        <taxon>rosids</taxon>
        <taxon>malvids</taxon>
        <taxon>Myrtales</taxon>
        <taxon>Myrtaceae</taxon>
        <taxon>Myrtoideae</taxon>
        <taxon>Eucalypteae</taxon>
        <taxon>Corymbia</taxon>
    </lineage>
</organism>
<protein>
    <recommendedName>
        <fullName evidence="1">TmcB/TmcC TPR repeats domain-containing protein</fullName>
    </recommendedName>
</protein>
<dbReference type="Gene3D" id="1.25.40.10">
    <property type="entry name" value="Tetratricopeptide repeat domain"/>
    <property type="match status" value="1"/>
</dbReference>
<evidence type="ECO:0000313" key="3">
    <source>
        <dbReference type="Proteomes" id="UP000806378"/>
    </source>
</evidence>
<keyword evidence="3" id="KW-1185">Reference proteome</keyword>
<evidence type="ECO:0000313" key="2">
    <source>
        <dbReference type="EMBL" id="KAF7846678.1"/>
    </source>
</evidence>
<sequence length="117" mass="13264">MFDIANFTATGTNGNGENIEENYKQMIEEDPSNPLILKSYAQFLYKVNQDLGGAKEYYSRAILADPMDSEALVMYAKLVWQLHHDHAIFLLHTPVSFGRQRAMMKMGMTASSPILFL</sequence>
<accession>A0A8T0CGH7</accession>
<dbReference type="PANTHER" id="PTHR26312">
    <property type="entry name" value="TETRATRICOPEPTIDE REPEAT PROTEIN 5"/>
    <property type="match status" value="1"/>
</dbReference>
<dbReference type="AlphaFoldDB" id="A0A8T0CGH7"/>
<dbReference type="Pfam" id="PF25474">
    <property type="entry name" value="TPR_TmcB"/>
    <property type="match status" value="1"/>
</dbReference>
<dbReference type="InterPro" id="IPR057352">
    <property type="entry name" value="TPR_TmcB/C"/>
</dbReference>
<comment type="caution">
    <text evidence="2">The sequence shown here is derived from an EMBL/GenBank/DDBJ whole genome shotgun (WGS) entry which is preliminary data.</text>
</comment>
<dbReference type="PANTHER" id="PTHR26312:SF221">
    <property type="entry name" value="OS04G0510600 PROTEIN"/>
    <property type="match status" value="1"/>
</dbReference>
<dbReference type="SUPFAM" id="SSF48452">
    <property type="entry name" value="TPR-like"/>
    <property type="match status" value="1"/>
</dbReference>
<evidence type="ECO:0000259" key="1">
    <source>
        <dbReference type="Pfam" id="PF25474"/>
    </source>
</evidence>
<dbReference type="Gramene" id="rna-gnl|WGS:JABURB|Cocit.L3919.2">
    <property type="protein sequence ID" value="cds-KAF7846678.1"/>
    <property type="gene ID" value="gene-BT93_L3919"/>
</dbReference>